<keyword evidence="3" id="KW-0732">Signal</keyword>
<evidence type="ECO:0000313" key="9">
    <source>
        <dbReference type="EMBL" id="TFU98036.1"/>
    </source>
</evidence>
<evidence type="ECO:0000256" key="2">
    <source>
        <dbReference type="ARBA" id="ARBA00022670"/>
    </source>
</evidence>
<keyword evidence="4 6" id="KW-0378">Hydrolase</keyword>
<dbReference type="InterPro" id="IPR050966">
    <property type="entry name" value="Glutamyl_endopeptidase"/>
</dbReference>
<dbReference type="PANTHER" id="PTHR15462:SF8">
    <property type="entry name" value="SERINE PROTEASE"/>
    <property type="match status" value="1"/>
</dbReference>
<dbReference type="InterPro" id="IPR028301">
    <property type="entry name" value="V8_his_AS"/>
</dbReference>
<dbReference type="OrthoDB" id="2218264at2"/>
<comment type="caution">
    <text evidence="9">The sequence shown here is derived from an EMBL/GenBank/DDBJ whole genome shotgun (WGS) entry which is preliminary data.</text>
</comment>
<feature type="region of interest" description="Disordered" evidence="7">
    <location>
        <begin position="53"/>
        <end position="148"/>
    </location>
</feature>
<proteinExistence type="inferred from homology"/>
<evidence type="ECO:0000313" key="10">
    <source>
        <dbReference type="Proteomes" id="UP000297253"/>
    </source>
</evidence>
<dbReference type="InterPro" id="IPR009003">
    <property type="entry name" value="Peptidase_S1_PA"/>
</dbReference>
<evidence type="ECO:0000256" key="4">
    <source>
        <dbReference type="ARBA" id="ARBA00022801"/>
    </source>
</evidence>
<dbReference type="InterPro" id="IPR043504">
    <property type="entry name" value="Peptidase_S1_PA_chymotrypsin"/>
</dbReference>
<dbReference type="Gene3D" id="2.40.10.10">
    <property type="entry name" value="Trypsin-like serine proteases"/>
    <property type="match status" value="2"/>
</dbReference>
<dbReference type="PRINTS" id="PR01774">
    <property type="entry name" value="EXFOLTOXIN"/>
</dbReference>
<dbReference type="PROSITE" id="PS00672">
    <property type="entry name" value="V8_HIS"/>
    <property type="match status" value="1"/>
</dbReference>
<dbReference type="SUPFAM" id="SSF50494">
    <property type="entry name" value="Trypsin-like serine proteases"/>
    <property type="match status" value="1"/>
</dbReference>
<dbReference type="Proteomes" id="UP000297253">
    <property type="component" value="Unassembled WGS sequence"/>
</dbReference>
<dbReference type="PRINTS" id="PR00839">
    <property type="entry name" value="V8PROTEASE"/>
</dbReference>
<feature type="domain" description="DUF5648" evidence="8">
    <location>
        <begin position="394"/>
        <end position="519"/>
    </location>
</feature>
<dbReference type="InterPro" id="IPR043708">
    <property type="entry name" value="DUF5648"/>
</dbReference>
<accession>A0A4Y9JDB2</accession>
<evidence type="ECO:0000256" key="6">
    <source>
        <dbReference type="RuleBase" id="RU004296"/>
    </source>
</evidence>
<dbReference type="Pfam" id="PF18885">
    <property type="entry name" value="DUF5648"/>
    <property type="match status" value="1"/>
</dbReference>
<organism evidence="9 10">
    <name type="scientific">Streptococcus cuniculi</name>
    <dbReference type="NCBI Taxonomy" id="1432788"/>
    <lineage>
        <taxon>Bacteria</taxon>
        <taxon>Bacillati</taxon>
        <taxon>Bacillota</taxon>
        <taxon>Bacilli</taxon>
        <taxon>Lactobacillales</taxon>
        <taxon>Streptococcaceae</taxon>
        <taxon>Streptococcus</taxon>
    </lineage>
</organism>
<dbReference type="PANTHER" id="PTHR15462">
    <property type="entry name" value="SERINE PROTEASE"/>
    <property type="match status" value="1"/>
</dbReference>
<dbReference type="GO" id="GO:0006508">
    <property type="term" value="P:proteolysis"/>
    <property type="evidence" value="ECO:0007669"/>
    <property type="project" value="UniProtKB-KW"/>
</dbReference>
<keyword evidence="2 6" id="KW-0645">Protease</keyword>
<name>A0A4Y9JDB2_9STRE</name>
<dbReference type="GO" id="GO:0004252">
    <property type="term" value="F:serine-type endopeptidase activity"/>
    <property type="evidence" value="ECO:0007669"/>
    <property type="project" value="InterPro"/>
</dbReference>
<dbReference type="EMBL" id="SPPD01000005">
    <property type="protein sequence ID" value="TFU98036.1"/>
    <property type="molecule type" value="Genomic_DNA"/>
</dbReference>
<keyword evidence="5 6" id="KW-0720">Serine protease</keyword>
<dbReference type="Pfam" id="PF13365">
    <property type="entry name" value="Trypsin_2"/>
    <property type="match status" value="1"/>
</dbReference>
<dbReference type="InterPro" id="IPR008353">
    <property type="entry name" value="Peptidase_S1B_tx"/>
</dbReference>
<evidence type="ECO:0000256" key="1">
    <source>
        <dbReference type="ARBA" id="ARBA00008764"/>
    </source>
</evidence>
<protein>
    <recommendedName>
        <fullName evidence="6">Serine protease</fullName>
        <ecNumber evidence="6">3.4.21.-</ecNumber>
    </recommendedName>
</protein>
<dbReference type="AlphaFoldDB" id="A0A4Y9JDB2"/>
<feature type="compositionally biased region" description="Low complexity" evidence="7">
    <location>
        <begin position="53"/>
        <end position="147"/>
    </location>
</feature>
<comment type="similarity">
    <text evidence="1 6">Belongs to the peptidase S1B family.</text>
</comment>
<evidence type="ECO:0000256" key="5">
    <source>
        <dbReference type="ARBA" id="ARBA00022825"/>
    </source>
</evidence>
<evidence type="ECO:0000259" key="8">
    <source>
        <dbReference type="Pfam" id="PF18885"/>
    </source>
</evidence>
<evidence type="ECO:0000256" key="7">
    <source>
        <dbReference type="SAM" id="MobiDB-lite"/>
    </source>
</evidence>
<evidence type="ECO:0000256" key="3">
    <source>
        <dbReference type="ARBA" id="ARBA00022729"/>
    </source>
</evidence>
<gene>
    <name evidence="9" type="ORF">E4T82_04755</name>
</gene>
<dbReference type="EC" id="3.4.21.-" evidence="6"/>
<reference evidence="9 10" key="1">
    <citation type="submission" date="2019-03" db="EMBL/GenBank/DDBJ databases">
        <title>Diversity of the mouse oral microbiome.</title>
        <authorList>
            <person name="Joseph S."/>
            <person name="Aduse-Opoku J."/>
            <person name="Curtis M."/>
            <person name="Wade W."/>
            <person name="Hashim A."/>
        </authorList>
    </citation>
    <scope>NUCLEOTIDE SEQUENCE [LARGE SCALE GENOMIC DNA]</scope>
    <source>
        <strain evidence="9 10">WM131</strain>
    </source>
</reference>
<sequence length="520" mass="56779">MCFLFIFGKTIYKDSEKRYTIGRRIITMKLKKLVSTLLVSTVMLGSLTPSLVSATDTDTSTTATTVASTSSDAVVSSDTSSSSSVEPSIIEPSSSSTDVTVDSSSSTVPDISSSIVPSTNTTSDATVASSSSDSTTPNSSETTPSVTADETAMILERAGVLESIIGADNRYQVKNIKTDPYRKIVYLESVFPDGLRQGTGIMIGTDTILTAAHNLYDEETGNWASSVLASPGHNGSTAPYGVYSSKKFYVLRNYRLKAGDSNYDMGVIKLDRKVNAAVKSVGVSKSVSKNQRVQVAGYPGGSGGRMYTMFGTVDDIADNLMSYTIDTEPGQSGAPVLNSKNQVVGIHIVGVGEYGFNVARRVKDDSLRMITLAQKGKDANREVSTNFERKTGNTYRLYHSGIKRHLYTQDLDEATILSTQMGWNFEDVKFVTATTGKPVYRLYHSGTREHIYTTDANEKNVLSKRGWRYEGIAWYSSGSRPVYRLYHSGLKVHLYTVDANEKNVLSKRGWRYEGVSFYTK</sequence>
<dbReference type="InterPro" id="IPR008256">
    <property type="entry name" value="Peptidase_S1B"/>
</dbReference>